<comment type="subunit">
    <text evidence="18">Homodimer. Interacts with lysosomal protein GLMP (via lumenal domain); the interaction starts while both proteins are still in the endoplasmic reticulum and is required for stabilization of MFSD1 in lysosomes but has no direct effect on its targeting to lysosomes or transporter activity.</text>
</comment>
<evidence type="ECO:0000256" key="1">
    <source>
        <dbReference type="ARBA" id="ARBA00004141"/>
    </source>
</evidence>
<comment type="catalytic activity">
    <reaction evidence="5">
        <text>L-alpha-aminoacyl-L-histidine(out) = L-alpha-aminoacyl-L-histidine(in)</text>
        <dbReference type="Rhea" id="RHEA:79375"/>
        <dbReference type="ChEBI" id="CHEBI:229967"/>
    </reaction>
</comment>
<comment type="function">
    <text evidence="17">Lysosomal dipeptide uniporter that selectively exports lysine, arginine or histidine-containing dipeptides with a net positive charge from the lysosome lumen into the cytosol. Could play a role in a specific type of protein O-glycosylation indirectly regulating macrophages migration and tissue invasion. Also essential for liver homeostasis.</text>
</comment>
<keyword evidence="19" id="KW-1133">Transmembrane helix</keyword>
<dbReference type="OMA" id="KIIQLPW"/>
<comment type="subcellular location">
    <subcellularLocation>
        <location evidence="1">Membrane</location>
        <topology evidence="1">Multi-pass membrane protein</topology>
    </subcellularLocation>
</comment>
<evidence type="ECO:0000256" key="11">
    <source>
        <dbReference type="ARBA" id="ARBA00044903"/>
    </source>
</evidence>
<feature type="transmembrane region" description="Helical" evidence="19">
    <location>
        <begin position="350"/>
        <end position="370"/>
    </location>
</feature>
<proteinExistence type="predicted"/>
<dbReference type="HOGENOM" id="CLU_024694_0_1_1"/>
<name>H3C3X3_TETNG</name>
<evidence type="ECO:0000256" key="3">
    <source>
        <dbReference type="ARBA" id="ARBA00044878"/>
    </source>
</evidence>
<feature type="transmembrane region" description="Helical" evidence="19">
    <location>
        <begin position="141"/>
        <end position="160"/>
    </location>
</feature>
<dbReference type="GeneTree" id="ENSGT00940000165198"/>
<comment type="catalytic activity">
    <reaction evidence="2">
        <text>L-lysyl-L-alanine(out) = L-lysyl-L-alanine(in)</text>
        <dbReference type="Rhea" id="RHEA:79399"/>
        <dbReference type="ChEBI" id="CHEBI:229954"/>
    </reaction>
</comment>
<dbReference type="Pfam" id="PF07690">
    <property type="entry name" value="MFS_1"/>
    <property type="match status" value="1"/>
</dbReference>
<dbReference type="PANTHER" id="PTHR23512">
    <property type="entry name" value="MAJOR FACILITATOR SUPERFAMILY DOMAIN-CONTAINING PROTEIN 1"/>
    <property type="match status" value="1"/>
</dbReference>
<evidence type="ECO:0000256" key="10">
    <source>
        <dbReference type="ARBA" id="ARBA00044900"/>
    </source>
</evidence>
<sequence length="437" mass="47635">MLGIFFCYDIPSALQDQFQGNLTCPKATEAGGSELCVRGLGMTPQQYNLLFVVHSWASVVVTLVSGFLIDKLGNFIGICLSSFLSISGTVLFALGSHFRGTAYLLPLMLTGRLLLGSGIGSMSVLQDCITAFWFEEKELAMAFGVTIGFSHLGSILNFFVTQIFEQAYGLQWTLWGGTLLCVFSAGMALIAGNLDRIGVKQLGLESMIQEESSKIRIGDVKRLPLRYFLLTLSMTFFYNIILPFIADASKFFLDKFSGYSQQEANSVAGAVYICALVFTTVAGCLIDFVGLRVIILLVCAVLTLPVLTVLAFTNIPPLICTILLGMIYSFVAASTWPSIVLVVPRATVGTAIGLTTAVSMAGTGVSHLIIGAILDTSNRVVKIPLWRWQWMMIYLIINAIGCIISSVLLNIVDHRQGGILNKTRKKWKQTKKVDDSH</sequence>
<evidence type="ECO:0000256" key="12">
    <source>
        <dbReference type="ARBA" id="ARBA00044912"/>
    </source>
</evidence>
<dbReference type="Ensembl" id="ENSTNIT00000003423.1">
    <property type="protein sequence ID" value="ENSTNIP00000002942.1"/>
    <property type="gene ID" value="ENSTNIG00000001356.1"/>
</dbReference>
<dbReference type="InParanoid" id="H3C3X3"/>
<dbReference type="InterPro" id="IPR052187">
    <property type="entry name" value="MFSD1"/>
</dbReference>
<dbReference type="Proteomes" id="UP000007303">
    <property type="component" value="Unassembled WGS sequence"/>
</dbReference>
<reference evidence="21" key="2">
    <citation type="submission" date="2025-08" db="UniProtKB">
        <authorList>
            <consortium name="Ensembl"/>
        </authorList>
    </citation>
    <scope>IDENTIFICATION</scope>
</reference>
<keyword evidence="19" id="KW-0812">Transmembrane</keyword>
<keyword evidence="22" id="KW-1185">Reference proteome</keyword>
<dbReference type="GO" id="GO:0016020">
    <property type="term" value="C:membrane"/>
    <property type="evidence" value="ECO:0007669"/>
    <property type="project" value="UniProtKB-SubCell"/>
</dbReference>
<reference evidence="22" key="1">
    <citation type="journal article" date="2004" name="Nature">
        <title>Genome duplication in the teleost fish Tetraodon nigroviridis reveals the early vertebrate proto-karyotype.</title>
        <authorList>
            <person name="Jaillon O."/>
            <person name="Aury J.-M."/>
            <person name="Brunet F."/>
            <person name="Petit J.-L."/>
            <person name="Stange-Thomann N."/>
            <person name="Mauceli E."/>
            <person name="Bouneau L."/>
            <person name="Fischer C."/>
            <person name="Ozouf-Costaz C."/>
            <person name="Bernot A."/>
            <person name="Nicaud S."/>
            <person name="Jaffe D."/>
            <person name="Fisher S."/>
            <person name="Lutfalla G."/>
            <person name="Dossat C."/>
            <person name="Segurens B."/>
            <person name="Dasilva C."/>
            <person name="Salanoubat M."/>
            <person name="Levy M."/>
            <person name="Boudet N."/>
            <person name="Castellano S."/>
            <person name="Anthouard V."/>
            <person name="Jubin C."/>
            <person name="Castelli V."/>
            <person name="Katinka M."/>
            <person name="Vacherie B."/>
            <person name="Biemont C."/>
            <person name="Skalli Z."/>
            <person name="Cattolico L."/>
            <person name="Poulain J."/>
            <person name="De Berardinis V."/>
            <person name="Cruaud C."/>
            <person name="Duprat S."/>
            <person name="Brottier P."/>
            <person name="Coutanceau J.-P."/>
            <person name="Gouzy J."/>
            <person name="Parra G."/>
            <person name="Lardier G."/>
            <person name="Chapple C."/>
            <person name="McKernan K.J."/>
            <person name="McEwan P."/>
            <person name="Bosak S."/>
            <person name="Kellis M."/>
            <person name="Volff J.-N."/>
            <person name="Guigo R."/>
            <person name="Zody M.C."/>
            <person name="Mesirov J."/>
            <person name="Lindblad-Toh K."/>
            <person name="Birren B."/>
            <person name="Nusbaum C."/>
            <person name="Kahn D."/>
            <person name="Robinson-Rechavi M."/>
            <person name="Laudet V."/>
            <person name="Schachter V."/>
            <person name="Quetier F."/>
            <person name="Saurin W."/>
            <person name="Scarpelli C."/>
            <person name="Wincker P."/>
            <person name="Lander E.S."/>
            <person name="Weissenbach J."/>
            <person name="Roest Crollius H."/>
        </authorList>
    </citation>
    <scope>NUCLEOTIDE SEQUENCE [LARGE SCALE GENOMIC DNA]</scope>
</reference>
<evidence type="ECO:0000256" key="15">
    <source>
        <dbReference type="ARBA" id="ARBA00044985"/>
    </source>
</evidence>
<evidence type="ECO:0000313" key="21">
    <source>
        <dbReference type="Ensembl" id="ENSTNIP00000002942.1"/>
    </source>
</evidence>
<feature type="transmembrane region" description="Helical" evidence="19">
    <location>
        <begin position="321"/>
        <end position="343"/>
    </location>
</feature>
<dbReference type="InterPro" id="IPR036259">
    <property type="entry name" value="MFS_trans_sf"/>
</dbReference>
<evidence type="ECO:0000256" key="4">
    <source>
        <dbReference type="ARBA" id="ARBA00044881"/>
    </source>
</evidence>
<comment type="catalytic activity">
    <reaction evidence="11">
        <text>L-arginyl-glycine(out) = L-arginyl-glycine(in)</text>
        <dbReference type="Rhea" id="RHEA:79391"/>
        <dbReference type="ChEBI" id="CHEBI:229955"/>
    </reaction>
</comment>
<feature type="transmembrane region" description="Helical" evidence="19">
    <location>
        <begin position="390"/>
        <end position="412"/>
    </location>
</feature>
<comment type="catalytic activity">
    <reaction evidence="10">
        <text>L-lysyl-L-lysine(out) = L-lysyl-L-lysine(in)</text>
        <dbReference type="Rhea" id="RHEA:79403"/>
        <dbReference type="ChEBI" id="CHEBI:229956"/>
    </reaction>
</comment>
<evidence type="ECO:0000256" key="8">
    <source>
        <dbReference type="ARBA" id="ARBA00044898"/>
    </source>
</evidence>
<dbReference type="PANTHER" id="PTHR23512:SF5">
    <property type="entry name" value="MAJOR FACILITATOR SUPERFAMILY DOMAIN-CONTAINING PROTEIN 1"/>
    <property type="match status" value="1"/>
</dbReference>
<comment type="catalytic activity">
    <reaction evidence="14">
        <text>L-lysyl-glycine(out) = L-lysyl-glycine(in)</text>
        <dbReference type="Rhea" id="RHEA:79407"/>
        <dbReference type="ChEBI" id="CHEBI:191202"/>
    </reaction>
</comment>
<comment type="catalytic activity">
    <reaction evidence="7">
        <text>L-alpha-aminoacyl-L-lysine(out) = L-alpha-aminoacyl-L-lysine(in)</text>
        <dbReference type="Rhea" id="RHEA:79383"/>
        <dbReference type="ChEBI" id="CHEBI:229966"/>
    </reaction>
</comment>
<comment type="catalytic activity">
    <reaction evidence="9">
        <text>L-arginyl-L-alpha-amino acid(out) = L-arginyl-L-alpha-amino acid(in)</text>
        <dbReference type="Rhea" id="RHEA:79371"/>
        <dbReference type="ChEBI" id="CHEBI:84315"/>
    </reaction>
</comment>
<evidence type="ECO:0000259" key="20">
    <source>
        <dbReference type="PROSITE" id="PS50850"/>
    </source>
</evidence>
<dbReference type="PROSITE" id="PS50850">
    <property type="entry name" value="MFS"/>
    <property type="match status" value="1"/>
</dbReference>
<dbReference type="InterPro" id="IPR011701">
    <property type="entry name" value="MFS"/>
</dbReference>
<evidence type="ECO:0000256" key="5">
    <source>
        <dbReference type="ARBA" id="ARBA00044884"/>
    </source>
</evidence>
<evidence type="ECO:0000256" key="19">
    <source>
        <dbReference type="SAM" id="Phobius"/>
    </source>
</evidence>
<evidence type="ECO:0000256" key="7">
    <source>
        <dbReference type="ARBA" id="ARBA00044893"/>
    </source>
</evidence>
<dbReference type="Gene3D" id="1.20.1250.20">
    <property type="entry name" value="MFS general substrate transporter like domains"/>
    <property type="match status" value="2"/>
</dbReference>
<protein>
    <recommendedName>
        <fullName evidence="15">Lysosomal dipeptide transporter MFSD1</fullName>
    </recommendedName>
    <alternativeName>
        <fullName evidence="16">Major facilitator superfamily domain-containing protein 1</fullName>
    </alternativeName>
</protein>
<feature type="transmembrane region" description="Helical" evidence="19">
    <location>
        <begin position="47"/>
        <end position="68"/>
    </location>
</feature>
<feature type="transmembrane region" description="Helical" evidence="19">
    <location>
        <begin position="293"/>
        <end position="315"/>
    </location>
</feature>
<evidence type="ECO:0000256" key="2">
    <source>
        <dbReference type="ARBA" id="ARBA00044876"/>
    </source>
</evidence>
<keyword evidence="19" id="KW-0472">Membrane</keyword>
<evidence type="ECO:0000256" key="18">
    <source>
        <dbReference type="ARBA" id="ARBA00046376"/>
    </source>
</evidence>
<evidence type="ECO:0000256" key="9">
    <source>
        <dbReference type="ARBA" id="ARBA00044899"/>
    </source>
</evidence>
<feature type="transmembrane region" description="Helical" evidence="19">
    <location>
        <begin position="266"/>
        <end position="286"/>
    </location>
</feature>
<feature type="domain" description="Major facilitator superfamily (MFS) profile" evidence="20">
    <location>
        <begin position="1"/>
        <end position="416"/>
    </location>
</feature>
<accession>H3C3X3</accession>
<evidence type="ECO:0000256" key="6">
    <source>
        <dbReference type="ARBA" id="ARBA00044891"/>
    </source>
</evidence>
<evidence type="ECO:0000256" key="14">
    <source>
        <dbReference type="ARBA" id="ARBA00044924"/>
    </source>
</evidence>
<dbReference type="GO" id="GO:0022857">
    <property type="term" value="F:transmembrane transporter activity"/>
    <property type="evidence" value="ECO:0007669"/>
    <property type="project" value="InterPro"/>
</dbReference>
<evidence type="ECO:0000256" key="13">
    <source>
        <dbReference type="ARBA" id="ARBA00044919"/>
    </source>
</evidence>
<comment type="catalytic activity">
    <reaction evidence="4">
        <text>L-alpha-aminoacyl-L-arginine(out) = L-alpha-aminoacyl-L-arginine(in)</text>
        <dbReference type="Rhea" id="RHEA:79367"/>
        <dbReference type="ChEBI" id="CHEBI:229968"/>
    </reaction>
</comment>
<comment type="catalytic activity">
    <reaction evidence="12">
        <text>L-histidyl-L-alpha-amino acid(out) = L-histidyl-L-alpha-amino acid(in)</text>
        <dbReference type="Rhea" id="RHEA:79379"/>
        <dbReference type="ChEBI" id="CHEBI:229964"/>
    </reaction>
</comment>
<comment type="catalytic activity">
    <reaction evidence="13">
        <text>L-alanyl-L-lysine(out) = L-alanyl-L-lysine(in)</text>
        <dbReference type="Rhea" id="RHEA:79415"/>
        <dbReference type="ChEBI" id="CHEBI:192470"/>
    </reaction>
</comment>
<feature type="transmembrane region" description="Helical" evidence="19">
    <location>
        <begin position="75"/>
        <end position="94"/>
    </location>
</feature>
<comment type="catalytic activity">
    <reaction evidence="8">
        <text>L-aspartyl-L-lysine(out) = L-aspartyl-L-lysine(in)</text>
        <dbReference type="Rhea" id="RHEA:79411"/>
        <dbReference type="ChEBI" id="CHEBI:229953"/>
    </reaction>
</comment>
<dbReference type="AlphaFoldDB" id="H3C3X3"/>
<dbReference type="SUPFAM" id="SSF103473">
    <property type="entry name" value="MFS general substrate transporter"/>
    <property type="match status" value="1"/>
</dbReference>
<comment type="catalytic activity">
    <reaction evidence="6">
        <text>L-lysyl-L-alpha-amino acid(out) = L-lysyl-L-alpha-amino acid(in)</text>
        <dbReference type="Rhea" id="RHEA:79387"/>
        <dbReference type="ChEBI" id="CHEBI:229965"/>
    </reaction>
</comment>
<evidence type="ECO:0000256" key="16">
    <source>
        <dbReference type="ARBA" id="ARBA00045018"/>
    </source>
</evidence>
<reference evidence="21" key="3">
    <citation type="submission" date="2025-09" db="UniProtKB">
        <authorList>
            <consortium name="Ensembl"/>
        </authorList>
    </citation>
    <scope>IDENTIFICATION</scope>
</reference>
<dbReference type="InterPro" id="IPR020846">
    <property type="entry name" value="MFS_dom"/>
</dbReference>
<feature type="transmembrane region" description="Helical" evidence="19">
    <location>
        <begin position="225"/>
        <end position="246"/>
    </location>
</feature>
<organism evidence="21 22">
    <name type="scientific">Tetraodon nigroviridis</name>
    <name type="common">Spotted green pufferfish</name>
    <name type="synonym">Chelonodon nigroviridis</name>
    <dbReference type="NCBI Taxonomy" id="99883"/>
    <lineage>
        <taxon>Eukaryota</taxon>
        <taxon>Metazoa</taxon>
        <taxon>Chordata</taxon>
        <taxon>Craniata</taxon>
        <taxon>Vertebrata</taxon>
        <taxon>Euteleostomi</taxon>
        <taxon>Actinopterygii</taxon>
        <taxon>Neopterygii</taxon>
        <taxon>Teleostei</taxon>
        <taxon>Neoteleostei</taxon>
        <taxon>Acanthomorphata</taxon>
        <taxon>Eupercaria</taxon>
        <taxon>Tetraodontiformes</taxon>
        <taxon>Tetradontoidea</taxon>
        <taxon>Tetraodontidae</taxon>
        <taxon>Tetraodon</taxon>
    </lineage>
</organism>
<comment type="catalytic activity">
    <reaction evidence="3">
        <text>L-histidyl-glycine(out) = L-histidyl-glycine(in)</text>
        <dbReference type="Rhea" id="RHEA:79395"/>
        <dbReference type="ChEBI" id="CHEBI:229957"/>
    </reaction>
</comment>
<evidence type="ECO:0000256" key="17">
    <source>
        <dbReference type="ARBA" id="ARBA00045709"/>
    </source>
</evidence>
<evidence type="ECO:0000313" key="22">
    <source>
        <dbReference type="Proteomes" id="UP000007303"/>
    </source>
</evidence>